<dbReference type="BioCyc" id="LBIF456481:LEPBI_RS05980-MONOMER"/>
<sequence length="63" mass="7581">MKKSSFFAWRRIHFQKRNDFRIYLSSDTDFASQSGLFMVNLQNQKFIAVALNFFFPPLGFYFL</sequence>
<evidence type="ECO:0000313" key="1">
    <source>
        <dbReference type="EMBL" id="ABZ97334.1"/>
    </source>
</evidence>
<accession>B0SNQ3</accession>
<protein>
    <submittedName>
        <fullName evidence="1">Uncharacterized protein</fullName>
    </submittedName>
</protein>
<dbReference type="Proteomes" id="UP000001847">
    <property type="component" value="Chromosome I"/>
</dbReference>
<dbReference type="AlphaFoldDB" id="B0SNQ3"/>
<dbReference type="EMBL" id="CP000786">
    <property type="protein sequence ID" value="ABZ97334.1"/>
    <property type="molecule type" value="Genomic_DNA"/>
</dbReference>
<dbReference type="HOGENOM" id="CLU_2880397_0_0_12"/>
<gene>
    <name evidence="1" type="ordered locus">LEPBI_I1220</name>
</gene>
<name>B0SNQ3_LEPBP</name>
<reference evidence="1 2" key="1">
    <citation type="journal article" date="2008" name="PLoS ONE">
        <title>Genome sequence of the saprophyte Leptospira biflexa provides insights into the evolution of Leptospira and the pathogenesis of leptospirosis.</title>
        <authorList>
            <person name="Picardeau M."/>
            <person name="Bulach D.M."/>
            <person name="Bouchier C."/>
            <person name="Zuerner R.L."/>
            <person name="Zidane N."/>
            <person name="Wilson P.J."/>
            <person name="Creno S."/>
            <person name="Kuczek E.S."/>
            <person name="Bommezzadri S."/>
            <person name="Davis J.C."/>
            <person name="McGrath A."/>
            <person name="Johnson M.J."/>
            <person name="Boursaux-Eude C."/>
            <person name="Seemann T."/>
            <person name="Rouy Z."/>
            <person name="Coppel R.L."/>
            <person name="Rood J.I."/>
            <person name="Lajus A."/>
            <person name="Davies J.K."/>
            <person name="Medigue C."/>
            <person name="Adler B."/>
        </authorList>
    </citation>
    <scope>NUCLEOTIDE SEQUENCE [LARGE SCALE GENOMIC DNA]</scope>
    <source>
        <strain evidence="2">Patoc 1 / ATCC 23582 / Paris</strain>
    </source>
</reference>
<evidence type="ECO:0000313" key="2">
    <source>
        <dbReference type="Proteomes" id="UP000001847"/>
    </source>
</evidence>
<proteinExistence type="predicted"/>
<keyword evidence="2" id="KW-1185">Reference proteome</keyword>
<organism evidence="1 2">
    <name type="scientific">Leptospira biflexa serovar Patoc (strain Patoc 1 / ATCC 23582 / Paris)</name>
    <dbReference type="NCBI Taxonomy" id="456481"/>
    <lineage>
        <taxon>Bacteria</taxon>
        <taxon>Pseudomonadati</taxon>
        <taxon>Spirochaetota</taxon>
        <taxon>Spirochaetia</taxon>
        <taxon>Leptospirales</taxon>
        <taxon>Leptospiraceae</taxon>
        <taxon>Leptospira</taxon>
    </lineage>
</organism>
<dbReference type="KEGG" id="lbi:LEPBI_I1220"/>